<protein>
    <recommendedName>
        <fullName evidence="14">Sensor protein</fullName>
        <ecNumber evidence="14">2.7.13.3</ecNumber>
    </recommendedName>
</protein>
<keyword evidence="4 14" id="KW-0997">Cell inner membrane</keyword>
<accession>A0ABY4S2L0</accession>
<dbReference type="InterPro" id="IPR006290">
    <property type="entry name" value="CztS_silS_copS"/>
</dbReference>
<dbReference type="EC" id="2.7.13.3" evidence="14"/>
<dbReference type="InterPro" id="IPR036097">
    <property type="entry name" value="HisK_dim/P_sf"/>
</dbReference>
<dbReference type="RefSeq" id="WP_250195160.1">
    <property type="nucleotide sequence ID" value="NZ_CP097635.1"/>
</dbReference>
<keyword evidence="13 14" id="KW-0472">Membrane</keyword>
<evidence type="ECO:0000256" key="11">
    <source>
        <dbReference type="ARBA" id="ARBA00022989"/>
    </source>
</evidence>
<keyword evidence="12 14" id="KW-0902">Two-component regulatory system</keyword>
<evidence type="ECO:0000256" key="14">
    <source>
        <dbReference type="RuleBase" id="RU364088"/>
    </source>
</evidence>
<dbReference type="InterPro" id="IPR050428">
    <property type="entry name" value="TCS_sensor_his_kinase"/>
</dbReference>
<dbReference type="Pfam" id="PF02518">
    <property type="entry name" value="HATPase_c"/>
    <property type="match status" value="1"/>
</dbReference>
<dbReference type="PANTHER" id="PTHR45436:SF9">
    <property type="entry name" value="SENSOR PROTEIN"/>
    <property type="match status" value="1"/>
</dbReference>
<dbReference type="InterPro" id="IPR036890">
    <property type="entry name" value="HATPase_C_sf"/>
</dbReference>
<name>A0ABY4S2L0_AQUTE</name>
<keyword evidence="7 14" id="KW-0812">Transmembrane</keyword>
<dbReference type="GO" id="GO:0004673">
    <property type="term" value="F:protein histidine kinase activity"/>
    <property type="evidence" value="ECO:0007669"/>
    <property type="project" value="UniProtKB-EC"/>
</dbReference>
<evidence type="ECO:0000256" key="8">
    <source>
        <dbReference type="ARBA" id="ARBA00022741"/>
    </source>
</evidence>
<evidence type="ECO:0000256" key="6">
    <source>
        <dbReference type="ARBA" id="ARBA00022679"/>
    </source>
</evidence>
<dbReference type="PROSITE" id="PS50885">
    <property type="entry name" value="HAMP"/>
    <property type="match status" value="1"/>
</dbReference>
<comment type="function">
    <text evidence="14">Member of a two-component regulatory system.</text>
</comment>
<dbReference type="InterPro" id="IPR004358">
    <property type="entry name" value="Sig_transdc_His_kin-like_C"/>
</dbReference>
<keyword evidence="5" id="KW-0597">Phosphoprotein</keyword>
<evidence type="ECO:0000256" key="3">
    <source>
        <dbReference type="ARBA" id="ARBA00022475"/>
    </source>
</evidence>
<feature type="domain" description="HAMP" evidence="16">
    <location>
        <begin position="186"/>
        <end position="239"/>
    </location>
</feature>
<dbReference type="SUPFAM" id="SSF47384">
    <property type="entry name" value="Homodimeric domain of signal transducing histidine kinase"/>
    <property type="match status" value="1"/>
</dbReference>
<dbReference type="Gene3D" id="3.30.565.10">
    <property type="entry name" value="Histidine kinase-like ATPase, C-terminal domain"/>
    <property type="match status" value="1"/>
</dbReference>
<evidence type="ECO:0000259" key="15">
    <source>
        <dbReference type="PROSITE" id="PS50109"/>
    </source>
</evidence>
<keyword evidence="6 14" id="KW-0808">Transferase</keyword>
<evidence type="ECO:0000256" key="12">
    <source>
        <dbReference type="ARBA" id="ARBA00023012"/>
    </source>
</evidence>
<dbReference type="EMBL" id="CP097635">
    <property type="protein sequence ID" value="URI06895.1"/>
    <property type="molecule type" value="Genomic_DNA"/>
</dbReference>
<evidence type="ECO:0000256" key="13">
    <source>
        <dbReference type="ARBA" id="ARBA00023136"/>
    </source>
</evidence>
<organism evidence="17 18">
    <name type="scientific">Aquincola tertiaricarbonis</name>
    <dbReference type="NCBI Taxonomy" id="391953"/>
    <lineage>
        <taxon>Bacteria</taxon>
        <taxon>Pseudomonadati</taxon>
        <taxon>Pseudomonadota</taxon>
        <taxon>Betaproteobacteria</taxon>
        <taxon>Burkholderiales</taxon>
        <taxon>Sphaerotilaceae</taxon>
        <taxon>Aquincola</taxon>
    </lineage>
</organism>
<keyword evidence="11 14" id="KW-1133">Transmembrane helix</keyword>
<dbReference type="InterPro" id="IPR003660">
    <property type="entry name" value="HAMP_dom"/>
</dbReference>
<comment type="subcellular location">
    <subcellularLocation>
        <location evidence="2 14">Cell inner membrane</location>
    </subcellularLocation>
</comment>
<evidence type="ECO:0000256" key="4">
    <source>
        <dbReference type="ARBA" id="ARBA00022519"/>
    </source>
</evidence>
<feature type="transmembrane region" description="Helical" evidence="14">
    <location>
        <begin position="12"/>
        <end position="33"/>
    </location>
</feature>
<sequence length="458" mass="50052">MKPWRPGRYLALRLTAMFAGCAAVVFLLAGLALHTLLENNLMAQVRAELALRGTWGESAVTRVQSESQWRLWLVPKLNSMDMERGGMRLWILSQDADFTYGHPTPEVQRLAQAGGYGLLQLPDHPCALVTWTRNVPADGDRPATTIVLARDPLPFWNTLNNFRLALIGYGLAGVLGVAALGYGIARVGLRPLRRLSQQAHALDPNHPSQRLALASMPAELDDLTASFNGALERLEGAYRQLEAFNADVAHELRTPLTNLIGQTQVLLSRPRAAAELAEVMHSNLEELERLKAIVNDMLFLARADQGAAASRHAEVSLAEEVAKVLDYLEFMVEDHGVRVVVRGDARGCLETALLRRALSNLLQNAIEHSSAGDEIEVAIGREGERLSVAVSNPGAAIDQRHLAHLFDRFYRADSARRNAGGNHGLGLAIVKAIAVMHRGTVFARSEHGRNTFGLTLGL</sequence>
<dbReference type="InterPro" id="IPR005467">
    <property type="entry name" value="His_kinase_dom"/>
</dbReference>
<dbReference type="InterPro" id="IPR003661">
    <property type="entry name" value="HisK_dim/P_dom"/>
</dbReference>
<evidence type="ECO:0000256" key="9">
    <source>
        <dbReference type="ARBA" id="ARBA00022777"/>
    </source>
</evidence>
<evidence type="ECO:0000256" key="5">
    <source>
        <dbReference type="ARBA" id="ARBA00022553"/>
    </source>
</evidence>
<dbReference type="Pfam" id="PF00512">
    <property type="entry name" value="HisKA"/>
    <property type="match status" value="1"/>
</dbReference>
<dbReference type="SMART" id="SM00388">
    <property type="entry name" value="HisKA"/>
    <property type="match status" value="1"/>
</dbReference>
<dbReference type="InterPro" id="IPR003594">
    <property type="entry name" value="HATPase_dom"/>
</dbReference>
<dbReference type="Gene3D" id="1.10.287.130">
    <property type="match status" value="1"/>
</dbReference>
<evidence type="ECO:0000259" key="16">
    <source>
        <dbReference type="PROSITE" id="PS50885"/>
    </source>
</evidence>
<evidence type="ECO:0000256" key="7">
    <source>
        <dbReference type="ARBA" id="ARBA00022692"/>
    </source>
</evidence>
<keyword evidence="8 14" id="KW-0547">Nucleotide-binding</keyword>
<dbReference type="PRINTS" id="PR00344">
    <property type="entry name" value="BCTRLSENSOR"/>
</dbReference>
<comment type="catalytic activity">
    <reaction evidence="1 14">
        <text>ATP + protein L-histidine = ADP + protein N-phospho-L-histidine.</text>
        <dbReference type="EC" id="2.7.13.3"/>
    </reaction>
</comment>
<keyword evidence="10 14" id="KW-0067">ATP-binding</keyword>
<dbReference type="PANTHER" id="PTHR45436">
    <property type="entry name" value="SENSOR HISTIDINE KINASE YKOH"/>
    <property type="match status" value="1"/>
</dbReference>
<dbReference type="Proteomes" id="UP001056201">
    <property type="component" value="Chromosome 1"/>
</dbReference>
<reference evidence="17" key="1">
    <citation type="submission" date="2022-05" db="EMBL/GenBank/DDBJ databases">
        <title>An RpoN-dependent PEP-CTERM gene is involved in floc formation of an Aquincola tertiaricarbonis strain.</title>
        <authorList>
            <person name="Qiu D."/>
            <person name="Xia M."/>
        </authorList>
    </citation>
    <scope>NUCLEOTIDE SEQUENCE</scope>
    <source>
        <strain evidence="17">RN12</strain>
    </source>
</reference>
<dbReference type="PROSITE" id="PS50109">
    <property type="entry name" value="HIS_KIN"/>
    <property type="match status" value="1"/>
</dbReference>
<gene>
    <name evidence="17" type="ORF">MW290_13460</name>
</gene>
<dbReference type="CDD" id="cd06225">
    <property type="entry name" value="HAMP"/>
    <property type="match status" value="1"/>
</dbReference>
<keyword evidence="18" id="KW-1185">Reference proteome</keyword>
<dbReference type="CDD" id="cd00082">
    <property type="entry name" value="HisKA"/>
    <property type="match status" value="1"/>
</dbReference>
<dbReference type="Pfam" id="PF00672">
    <property type="entry name" value="HAMP"/>
    <property type="match status" value="1"/>
</dbReference>
<evidence type="ECO:0000256" key="1">
    <source>
        <dbReference type="ARBA" id="ARBA00000085"/>
    </source>
</evidence>
<dbReference type="SMART" id="SM00387">
    <property type="entry name" value="HATPase_c"/>
    <property type="match status" value="1"/>
</dbReference>
<evidence type="ECO:0000313" key="18">
    <source>
        <dbReference type="Proteomes" id="UP001056201"/>
    </source>
</evidence>
<keyword evidence="3 14" id="KW-1003">Cell membrane</keyword>
<feature type="transmembrane region" description="Helical" evidence="14">
    <location>
        <begin position="162"/>
        <end position="185"/>
    </location>
</feature>
<dbReference type="Gene3D" id="6.10.340.10">
    <property type="match status" value="1"/>
</dbReference>
<feature type="domain" description="Histidine kinase" evidence="15">
    <location>
        <begin position="247"/>
        <end position="458"/>
    </location>
</feature>
<proteinExistence type="predicted"/>
<evidence type="ECO:0000313" key="17">
    <source>
        <dbReference type="EMBL" id="URI06895.1"/>
    </source>
</evidence>
<dbReference type="SUPFAM" id="SSF55874">
    <property type="entry name" value="ATPase domain of HSP90 chaperone/DNA topoisomerase II/histidine kinase"/>
    <property type="match status" value="1"/>
</dbReference>
<keyword evidence="9 14" id="KW-0418">Kinase</keyword>
<evidence type="ECO:0000256" key="2">
    <source>
        <dbReference type="ARBA" id="ARBA00004533"/>
    </source>
</evidence>
<evidence type="ECO:0000256" key="10">
    <source>
        <dbReference type="ARBA" id="ARBA00022840"/>
    </source>
</evidence>
<dbReference type="SMART" id="SM00304">
    <property type="entry name" value="HAMP"/>
    <property type="match status" value="1"/>
</dbReference>
<dbReference type="NCBIfam" id="TIGR01386">
    <property type="entry name" value="cztS_silS_copS"/>
    <property type="match status" value="1"/>
</dbReference>